<feature type="domain" description="HNH nuclease" evidence="1">
    <location>
        <begin position="49"/>
        <end position="92"/>
    </location>
</feature>
<evidence type="ECO:0000313" key="2">
    <source>
        <dbReference type="EMBL" id="MBG8552331.1"/>
    </source>
</evidence>
<comment type="caution">
    <text evidence="2">The sequence shown here is derived from an EMBL/GenBank/DDBJ whole genome shotgun (WGS) entry which is preliminary data.</text>
</comment>
<proteinExistence type="predicted"/>
<dbReference type="RefSeq" id="WP_196953370.1">
    <property type="nucleotide sequence ID" value="NZ_JADWYK010000001.1"/>
</dbReference>
<dbReference type="Gene3D" id="3.90.75.10">
    <property type="entry name" value="Homing Intron 3 (I-ppo) Encoded Endonuclease, Chain A"/>
    <property type="match status" value="1"/>
</dbReference>
<name>A0ABS0KWU4_9BACT</name>
<accession>A0ABS0KWU4</accession>
<dbReference type="SUPFAM" id="SSF54060">
    <property type="entry name" value="His-Me finger endonucleases"/>
    <property type="match status" value="1"/>
</dbReference>
<keyword evidence="2" id="KW-0540">Nuclease</keyword>
<organism evidence="2 3">
    <name type="scientific">Hymenobacter guriensis</name>
    <dbReference type="NCBI Taxonomy" id="2793065"/>
    <lineage>
        <taxon>Bacteria</taxon>
        <taxon>Pseudomonadati</taxon>
        <taxon>Bacteroidota</taxon>
        <taxon>Cytophagia</taxon>
        <taxon>Cytophagales</taxon>
        <taxon>Hymenobacteraceae</taxon>
        <taxon>Hymenobacter</taxon>
    </lineage>
</organism>
<reference evidence="2 3" key="1">
    <citation type="submission" date="2020-11" db="EMBL/GenBank/DDBJ databases">
        <title>Hymenobacter sp.</title>
        <authorList>
            <person name="Kim M.K."/>
        </authorList>
    </citation>
    <scope>NUCLEOTIDE SEQUENCE [LARGE SCALE GENOMIC DNA]</scope>
    <source>
        <strain evidence="2 3">BT594</strain>
    </source>
</reference>
<dbReference type="EMBL" id="JADWYK010000001">
    <property type="protein sequence ID" value="MBG8552331.1"/>
    <property type="molecule type" value="Genomic_DNA"/>
</dbReference>
<keyword evidence="2" id="KW-0255">Endonuclease</keyword>
<dbReference type="InterPro" id="IPR044925">
    <property type="entry name" value="His-Me_finger_sf"/>
</dbReference>
<gene>
    <name evidence="2" type="ORF">I5L79_02175</name>
</gene>
<dbReference type="Pfam" id="PF13392">
    <property type="entry name" value="HNH_3"/>
    <property type="match status" value="1"/>
</dbReference>
<evidence type="ECO:0000313" key="3">
    <source>
        <dbReference type="Proteomes" id="UP000601099"/>
    </source>
</evidence>
<evidence type="ECO:0000259" key="1">
    <source>
        <dbReference type="Pfam" id="PF13392"/>
    </source>
</evidence>
<dbReference type="Proteomes" id="UP000601099">
    <property type="component" value="Unassembled WGS sequence"/>
</dbReference>
<dbReference type="GO" id="GO:0004519">
    <property type="term" value="F:endonuclease activity"/>
    <property type="evidence" value="ECO:0007669"/>
    <property type="project" value="UniProtKB-KW"/>
</dbReference>
<keyword evidence="3" id="KW-1185">Reference proteome</keyword>
<protein>
    <submittedName>
        <fullName evidence="2">HNH endonuclease</fullName>
    </submittedName>
</protein>
<dbReference type="InterPro" id="IPR044930">
    <property type="entry name" value="Homing_endonuclease_His-Me"/>
</dbReference>
<sequence>MKQSLEARFWSKVDKTPGFGPAGDCWIWTASLINSGYGRLGIGRHKKVLAHRLSYEMKNGPIPEGLLVLHSCDNRQCVNPSHLSLGTVSENTKDMLVKGRPWASSLKKERTHCKKGHEYTPENTYHTTSGRSCKACNSAYQKARYLKRTSPE</sequence>
<keyword evidence="2" id="KW-0378">Hydrolase</keyword>
<dbReference type="InterPro" id="IPR003615">
    <property type="entry name" value="HNH_nuc"/>
</dbReference>